<dbReference type="InterPro" id="IPR036396">
    <property type="entry name" value="Cyt_P450_sf"/>
</dbReference>
<dbReference type="InterPro" id="IPR001128">
    <property type="entry name" value="Cyt_P450"/>
</dbReference>
<sequence length="509" mass="58780">MLVYLTVFVIILFILTLKVKNRKYEQLKNTYRHELPSIPLVGIIYSAIGSSEKTMQFIKMMGREANRKGGLICDWIGPSLYLMVSDAEVAALFLKTSLEKDDLFRKVATFLIGDGIFSARVPEWRTRRKILNPTFNTKNLNKFVHIFSKQSQIMVQQLRCKANAQPFSVWRYIAANNMYSVCETVMGVQLEAQERSEHPFLTAFAEAFHLSAVRMFRPWLYSEFVYKLFPTYKIHKNAKRAMYEFISGVIQSKRIQIQEEMNKTNHAGEQPMKTFLEMLIESSQEEGGYTNEELSDETMALMLASTDTSANAAAFTLIMLSRHPEIQQKVFDELMEVFGDAKGPVVPEDLPRLKYLDIVLKETLRLFPPATLIMRKVTEDVTLPSGVTVPTGCGVMINIWGVHRNPTYWGEDAEEFRPERFLDTPFKHPTQYMPFSVGPRNCPGHQYAMMSMKTFLAMTLREYRVLPPTPPDEFNRYPPLRLTFELLMKDADGFKICLEPVKRIQDEWN</sequence>
<name>A0A1E1WU74_PECGO</name>
<keyword evidence="8" id="KW-0256">Endoplasmic reticulum</keyword>
<evidence type="ECO:0000256" key="3">
    <source>
        <dbReference type="ARBA" id="ARBA00004174"/>
    </source>
</evidence>
<keyword evidence="10 15" id="KW-0560">Oxidoreductase</keyword>
<evidence type="ECO:0000256" key="5">
    <source>
        <dbReference type="ARBA" id="ARBA00010617"/>
    </source>
</evidence>
<dbReference type="GO" id="GO:0016705">
    <property type="term" value="F:oxidoreductase activity, acting on paired donors, with incorporation or reduction of molecular oxygen"/>
    <property type="evidence" value="ECO:0007669"/>
    <property type="project" value="InterPro"/>
</dbReference>
<evidence type="ECO:0000256" key="10">
    <source>
        <dbReference type="ARBA" id="ARBA00023002"/>
    </source>
</evidence>
<evidence type="ECO:0008006" key="17">
    <source>
        <dbReference type="Google" id="ProtNLM"/>
    </source>
</evidence>
<evidence type="ECO:0000313" key="16">
    <source>
        <dbReference type="EMBL" id="JAT90593.1"/>
    </source>
</evidence>
<evidence type="ECO:0000256" key="12">
    <source>
        <dbReference type="ARBA" id="ARBA00023033"/>
    </source>
</evidence>
<comment type="subcellular location">
    <subcellularLocation>
        <location evidence="4">Endoplasmic reticulum membrane</location>
        <topology evidence="4">Peripheral membrane protein</topology>
    </subcellularLocation>
    <subcellularLocation>
        <location evidence="3">Microsome membrane</location>
        <topology evidence="3">Peripheral membrane protein</topology>
    </subcellularLocation>
</comment>
<organism evidence="16">
    <name type="scientific">Pectinophora gossypiella</name>
    <name type="common">Cotton pink bollworm</name>
    <name type="synonym">Depressaria gossypiella</name>
    <dbReference type="NCBI Taxonomy" id="13191"/>
    <lineage>
        <taxon>Eukaryota</taxon>
        <taxon>Metazoa</taxon>
        <taxon>Ecdysozoa</taxon>
        <taxon>Arthropoda</taxon>
        <taxon>Hexapoda</taxon>
        <taxon>Insecta</taxon>
        <taxon>Pterygota</taxon>
        <taxon>Neoptera</taxon>
        <taxon>Endopterygota</taxon>
        <taxon>Lepidoptera</taxon>
        <taxon>Glossata</taxon>
        <taxon>Ditrysia</taxon>
        <taxon>Gelechioidea</taxon>
        <taxon>Gelechiidae</taxon>
        <taxon>Apatetrinae</taxon>
        <taxon>Pectinophora</taxon>
    </lineage>
</organism>
<dbReference type="GO" id="GO:0004497">
    <property type="term" value="F:monooxygenase activity"/>
    <property type="evidence" value="ECO:0007669"/>
    <property type="project" value="UniProtKB-KW"/>
</dbReference>
<dbReference type="AlphaFoldDB" id="A0A1E1WU74"/>
<evidence type="ECO:0000256" key="11">
    <source>
        <dbReference type="ARBA" id="ARBA00023004"/>
    </source>
</evidence>
<reference evidence="16" key="1">
    <citation type="submission" date="2015-09" db="EMBL/GenBank/DDBJ databases">
        <title>De novo assembly of Pectinophora gossypiella (Pink Bollworm) gut transcriptome.</title>
        <authorList>
            <person name="Tassone E.E."/>
        </authorList>
    </citation>
    <scope>NUCLEOTIDE SEQUENCE</scope>
</reference>
<dbReference type="GO" id="GO:0005506">
    <property type="term" value="F:iron ion binding"/>
    <property type="evidence" value="ECO:0007669"/>
    <property type="project" value="InterPro"/>
</dbReference>
<dbReference type="Gene3D" id="1.10.630.10">
    <property type="entry name" value="Cytochrome P450"/>
    <property type="match status" value="1"/>
</dbReference>
<evidence type="ECO:0000256" key="8">
    <source>
        <dbReference type="ARBA" id="ARBA00022824"/>
    </source>
</evidence>
<keyword evidence="9" id="KW-0492">Microsome</keyword>
<dbReference type="OrthoDB" id="1470350at2759"/>
<feature type="binding site" description="axial binding residue" evidence="14">
    <location>
        <position position="442"/>
    </location>
    <ligand>
        <name>heme</name>
        <dbReference type="ChEBI" id="CHEBI:30413"/>
    </ligand>
    <ligandPart>
        <name>Fe</name>
        <dbReference type="ChEBI" id="CHEBI:18248"/>
    </ligandPart>
</feature>
<gene>
    <name evidence="16" type="ORF">g.6272</name>
</gene>
<keyword evidence="12 15" id="KW-0503">Monooxygenase</keyword>
<dbReference type="InterPro" id="IPR017972">
    <property type="entry name" value="Cyt_P450_CS"/>
</dbReference>
<dbReference type="PRINTS" id="PR00385">
    <property type="entry name" value="P450"/>
</dbReference>
<protein>
    <recommendedName>
        <fullName evidence="17">Cytochrome P450</fullName>
    </recommendedName>
</protein>
<evidence type="ECO:0000256" key="4">
    <source>
        <dbReference type="ARBA" id="ARBA00004406"/>
    </source>
</evidence>
<comment type="similarity">
    <text evidence="5 15">Belongs to the cytochrome P450 family.</text>
</comment>
<evidence type="ECO:0000256" key="9">
    <source>
        <dbReference type="ARBA" id="ARBA00022848"/>
    </source>
</evidence>
<dbReference type="PANTHER" id="PTHR24291">
    <property type="entry name" value="CYTOCHROME P450 FAMILY 4"/>
    <property type="match status" value="1"/>
</dbReference>
<evidence type="ECO:0000256" key="2">
    <source>
        <dbReference type="ARBA" id="ARBA00003690"/>
    </source>
</evidence>
<dbReference type="GO" id="GO:0020037">
    <property type="term" value="F:heme binding"/>
    <property type="evidence" value="ECO:0007669"/>
    <property type="project" value="InterPro"/>
</dbReference>
<dbReference type="GO" id="GO:0005789">
    <property type="term" value="C:endoplasmic reticulum membrane"/>
    <property type="evidence" value="ECO:0007669"/>
    <property type="project" value="UniProtKB-SubCell"/>
</dbReference>
<proteinExistence type="inferred from homology"/>
<dbReference type="EMBL" id="GDQN01000461">
    <property type="protein sequence ID" value="JAT90593.1"/>
    <property type="molecule type" value="Transcribed_RNA"/>
</dbReference>
<evidence type="ECO:0000256" key="14">
    <source>
        <dbReference type="PIRSR" id="PIRSR602401-1"/>
    </source>
</evidence>
<dbReference type="PANTHER" id="PTHR24291:SF189">
    <property type="entry name" value="CYTOCHROME P450 4C3-RELATED"/>
    <property type="match status" value="1"/>
</dbReference>
<evidence type="ECO:0000256" key="7">
    <source>
        <dbReference type="ARBA" id="ARBA00022723"/>
    </source>
</evidence>
<comment type="function">
    <text evidence="2">May be involved in the metabolism of insect hormones and in the breakdown of synthetic insecticides.</text>
</comment>
<evidence type="ECO:0000256" key="1">
    <source>
        <dbReference type="ARBA" id="ARBA00001971"/>
    </source>
</evidence>
<evidence type="ECO:0000256" key="13">
    <source>
        <dbReference type="ARBA" id="ARBA00023136"/>
    </source>
</evidence>
<keyword evidence="13" id="KW-0472">Membrane</keyword>
<accession>A0A1E1WU74</accession>
<dbReference type="Pfam" id="PF00067">
    <property type="entry name" value="p450"/>
    <property type="match status" value="1"/>
</dbReference>
<dbReference type="PRINTS" id="PR00463">
    <property type="entry name" value="EP450I"/>
</dbReference>
<keyword evidence="7 14" id="KW-0479">Metal-binding</keyword>
<dbReference type="InterPro" id="IPR002401">
    <property type="entry name" value="Cyt_P450_E_grp-I"/>
</dbReference>
<evidence type="ECO:0000256" key="15">
    <source>
        <dbReference type="RuleBase" id="RU000461"/>
    </source>
</evidence>
<dbReference type="PROSITE" id="PS00086">
    <property type="entry name" value="CYTOCHROME_P450"/>
    <property type="match status" value="1"/>
</dbReference>
<comment type="cofactor">
    <cofactor evidence="1 14">
        <name>heme</name>
        <dbReference type="ChEBI" id="CHEBI:30413"/>
    </cofactor>
</comment>
<keyword evidence="6 14" id="KW-0349">Heme</keyword>
<dbReference type="CDD" id="cd20628">
    <property type="entry name" value="CYP4"/>
    <property type="match status" value="1"/>
</dbReference>
<evidence type="ECO:0000256" key="6">
    <source>
        <dbReference type="ARBA" id="ARBA00022617"/>
    </source>
</evidence>
<dbReference type="SUPFAM" id="SSF48264">
    <property type="entry name" value="Cytochrome P450"/>
    <property type="match status" value="1"/>
</dbReference>
<keyword evidence="11 14" id="KW-0408">Iron</keyword>
<dbReference type="InterPro" id="IPR050196">
    <property type="entry name" value="Cytochrome_P450_Monoox"/>
</dbReference>